<evidence type="ECO:0000313" key="5">
    <source>
        <dbReference type="Proteomes" id="UP000664480"/>
    </source>
</evidence>
<keyword evidence="2" id="KW-0804">Transcription</keyword>
<accession>A0ABS3CGT5</accession>
<dbReference type="InterPro" id="IPR029062">
    <property type="entry name" value="Class_I_gatase-like"/>
</dbReference>
<dbReference type="PANTHER" id="PTHR43130:SF3">
    <property type="entry name" value="HTH-TYPE TRANSCRIPTIONAL REGULATOR RV1931C"/>
    <property type="match status" value="1"/>
</dbReference>
<dbReference type="Pfam" id="PF01965">
    <property type="entry name" value="DJ-1_PfpI"/>
    <property type="match status" value="1"/>
</dbReference>
<reference evidence="4 5" key="1">
    <citation type="submission" date="2021-03" db="EMBL/GenBank/DDBJ databases">
        <title>novel species isolated from a fishpond in China.</title>
        <authorList>
            <person name="Lu H."/>
            <person name="Cai Z."/>
        </authorList>
    </citation>
    <scope>NUCLEOTIDE SEQUENCE [LARGE SCALE GENOMIC DNA]</scope>
    <source>
        <strain evidence="4 5">YJ13C</strain>
    </source>
</reference>
<dbReference type="SMART" id="SM00342">
    <property type="entry name" value="HTH_ARAC"/>
    <property type="match status" value="1"/>
</dbReference>
<dbReference type="InterPro" id="IPR018060">
    <property type="entry name" value="HTH_AraC"/>
</dbReference>
<dbReference type="EMBL" id="JAFKCU010000003">
    <property type="protein sequence ID" value="MBN7816321.1"/>
    <property type="molecule type" value="Genomic_DNA"/>
</dbReference>
<dbReference type="Proteomes" id="UP000664480">
    <property type="component" value="Unassembled WGS sequence"/>
</dbReference>
<feature type="domain" description="HTH araC/xylS-type" evidence="3">
    <location>
        <begin position="224"/>
        <end position="321"/>
    </location>
</feature>
<dbReference type="CDD" id="cd03137">
    <property type="entry name" value="GATase1_AraC_1"/>
    <property type="match status" value="1"/>
</dbReference>
<dbReference type="Gene3D" id="3.40.50.880">
    <property type="match status" value="1"/>
</dbReference>
<protein>
    <submittedName>
        <fullName evidence="4">DJ-1/PfpI family protein</fullName>
    </submittedName>
</protein>
<proteinExistence type="predicted"/>
<comment type="caution">
    <text evidence="4">The sequence shown here is derived from an EMBL/GenBank/DDBJ whole genome shotgun (WGS) entry which is preliminary data.</text>
</comment>
<dbReference type="InterPro" id="IPR052158">
    <property type="entry name" value="INH-QAR"/>
</dbReference>
<dbReference type="Pfam" id="PF12833">
    <property type="entry name" value="HTH_18"/>
    <property type="match status" value="1"/>
</dbReference>
<dbReference type="PROSITE" id="PS01124">
    <property type="entry name" value="HTH_ARAC_FAMILY_2"/>
    <property type="match status" value="1"/>
</dbReference>
<dbReference type="RefSeq" id="WP_206587002.1">
    <property type="nucleotide sequence ID" value="NZ_JAFKCU010000003.1"/>
</dbReference>
<sequence>MDKVNRVFFAVPPMVHLLDISGPAHAFYEAAEMVTDLKTYFIGTEQGATQKSSAGLSLSDLVNFNDFRLSSEDWIFVPGIDSELLLSEEFAVKNQAFFDWLKVQYVSGAKICSVCTGTFILAMSGILDGKNCTTHWKYMERFRNRFPRTNWLEDRLFVQDGRIYSSAGVTSGIDLSLYVLEEIYGPILAMKVAKELVLYLRRSKEDPQLSVFLQFRNHLDNRIHEVQDYMAANLDQDLSVESLGEHACMSPRSLSRNFKKTTGITLGEYRDKLRVERAVKMLANGQKLEAVTSGCGLKSSNQLRTLLKKYEGVLPNQLAEY</sequence>
<name>A0ABS3CGT5_9BACT</name>
<organism evidence="4 5">
    <name type="scientific">Algoriphagus pacificus</name>
    <dbReference type="NCBI Taxonomy" id="2811234"/>
    <lineage>
        <taxon>Bacteria</taxon>
        <taxon>Pseudomonadati</taxon>
        <taxon>Bacteroidota</taxon>
        <taxon>Cytophagia</taxon>
        <taxon>Cytophagales</taxon>
        <taxon>Cyclobacteriaceae</taxon>
        <taxon>Algoriphagus</taxon>
    </lineage>
</organism>
<keyword evidence="5" id="KW-1185">Reference proteome</keyword>
<evidence type="ECO:0000256" key="1">
    <source>
        <dbReference type="ARBA" id="ARBA00023015"/>
    </source>
</evidence>
<evidence type="ECO:0000256" key="2">
    <source>
        <dbReference type="ARBA" id="ARBA00023163"/>
    </source>
</evidence>
<evidence type="ECO:0000259" key="3">
    <source>
        <dbReference type="PROSITE" id="PS01124"/>
    </source>
</evidence>
<keyword evidence="1" id="KW-0805">Transcription regulation</keyword>
<dbReference type="PANTHER" id="PTHR43130">
    <property type="entry name" value="ARAC-FAMILY TRANSCRIPTIONAL REGULATOR"/>
    <property type="match status" value="1"/>
</dbReference>
<dbReference type="InterPro" id="IPR009057">
    <property type="entry name" value="Homeodomain-like_sf"/>
</dbReference>
<gene>
    <name evidence="4" type="ORF">J0A69_12805</name>
</gene>
<evidence type="ECO:0000313" key="4">
    <source>
        <dbReference type="EMBL" id="MBN7816321.1"/>
    </source>
</evidence>
<dbReference type="SUPFAM" id="SSF46689">
    <property type="entry name" value="Homeodomain-like"/>
    <property type="match status" value="1"/>
</dbReference>
<dbReference type="SUPFAM" id="SSF52317">
    <property type="entry name" value="Class I glutamine amidotransferase-like"/>
    <property type="match status" value="1"/>
</dbReference>
<dbReference type="InterPro" id="IPR002818">
    <property type="entry name" value="DJ-1/PfpI"/>
</dbReference>
<dbReference type="Gene3D" id="1.10.10.60">
    <property type="entry name" value="Homeodomain-like"/>
    <property type="match status" value="1"/>
</dbReference>